<keyword evidence="4" id="KW-0175">Coiled coil</keyword>
<evidence type="ECO:0000313" key="6">
    <source>
        <dbReference type="EMBL" id="WZL69538.1"/>
    </source>
</evidence>
<keyword evidence="3" id="KW-0238">DNA-binding</keyword>
<dbReference type="PANTHER" id="PTHR30408">
    <property type="entry name" value="TYPE-1 RESTRICTION ENZYME ECOKI SPECIFICITY PROTEIN"/>
    <property type="match status" value="1"/>
</dbReference>
<name>A0ABZ2Y2H0_9FIRM</name>
<dbReference type="Gene3D" id="1.10.287.1120">
    <property type="entry name" value="Bipartite methylase S protein"/>
    <property type="match status" value="1"/>
</dbReference>
<evidence type="ECO:0000313" key="7">
    <source>
        <dbReference type="Proteomes" id="UP001486565"/>
    </source>
</evidence>
<sequence length="390" mass="44136">MKWETVNLGDVLHLIIGGGTPSKSKSEYWNGDIFWCSVKDMEDDKHYLSYTKDTITKKGLENSSANLIKAGTVITSTRMGLGRAFINKVDMAINQDLKALIPNERIDNRFLLWTIVSKRNELNMLGRGSTVKGITLDILKSIEIALPPLIVQRRIADILSAYDDLIENNQKQIKLLEEAAMRLYKEWFVNLRFPGYENTKIVDGVPDGWSRKKLIDIADITMGQSPKSEYYNDKQQGLPFHQGVTNYGYRFVIDDTYSTSYTRIAEAGSILFSVRAPVGRMNITKNKIVIGRGLAAINHREGLQSFLFYMLKNRFYKDDLIGNGAIYASITKSALHSQEFLIPSDNLANKFNSVAKSIDQQITNADQQIILLKQARDRLLPRLLSGEIEV</sequence>
<keyword evidence="7" id="KW-1185">Reference proteome</keyword>
<evidence type="ECO:0000256" key="4">
    <source>
        <dbReference type="SAM" id="Coils"/>
    </source>
</evidence>
<dbReference type="InterPro" id="IPR044946">
    <property type="entry name" value="Restrct_endonuc_typeI_TRD_sf"/>
</dbReference>
<feature type="domain" description="Type I restriction modification DNA specificity" evidence="5">
    <location>
        <begin position="206"/>
        <end position="346"/>
    </location>
</feature>
<dbReference type="CDD" id="cd17495">
    <property type="entry name" value="RMtype1_S_Cep9333ORF4827P-TRD2-CR2_like"/>
    <property type="match status" value="1"/>
</dbReference>
<evidence type="ECO:0000256" key="2">
    <source>
        <dbReference type="ARBA" id="ARBA00022747"/>
    </source>
</evidence>
<feature type="coiled-coil region" evidence="4">
    <location>
        <begin position="159"/>
        <end position="186"/>
    </location>
</feature>
<keyword evidence="6" id="KW-0255">Endonuclease</keyword>
<dbReference type="InterPro" id="IPR000055">
    <property type="entry name" value="Restrct_endonuc_typeI_TRD"/>
</dbReference>
<keyword evidence="2" id="KW-0680">Restriction system</keyword>
<accession>A0ABZ2Y2H0</accession>
<comment type="similarity">
    <text evidence="1">Belongs to the type-I restriction system S methylase family.</text>
</comment>
<dbReference type="Proteomes" id="UP001486565">
    <property type="component" value="Chromosome"/>
</dbReference>
<dbReference type="PANTHER" id="PTHR30408:SF12">
    <property type="entry name" value="TYPE I RESTRICTION ENZYME MJAVIII SPECIFICITY SUBUNIT"/>
    <property type="match status" value="1"/>
</dbReference>
<dbReference type="Pfam" id="PF01420">
    <property type="entry name" value="Methylase_S"/>
    <property type="match status" value="2"/>
</dbReference>
<organism evidence="6 7">
    <name type="scientific">Defluviitalea saccharophila</name>
    <dbReference type="NCBI Taxonomy" id="879970"/>
    <lineage>
        <taxon>Bacteria</taxon>
        <taxon>Bacillati</taxon>
        <taxon>Bacillota</taxon>
        <taxon>Clostridia</taxon>
        <taxon>Lachnospirales</taxon>
        <taxon>Defluviitaleaceae</taxon>
        <taxon>Defluviitalea</taxon>
    </lineage>
</organism>
<dbReference type="SUPFAM" id="SSF116734">
    <property type="entry name" value="DNA methylase specificity domain"/>
    <property type="match status" value="2"/>
</dbReference>
<keyword evidence="6" id="KW-0540">Nuclease</keyword>
<dbReference type="InterPro" id="IPR052021">
    <property type="entry name" value="Type-I_RS_S_subunit"/>
</dbReference>
<proteinExistence type="inferred from homology"/>
<dbReference type="GO" id="GO:0016787">
    <property type="term" value="F:hydrolase activity"/>
    <property type="evidence" value="ECO:0007669"/>
    <property type="project" value="UniProtKB-KW"/>
</dbReference>
<protein>
    <submittedName>
        <fullName evidence="6">Restriction endonuclease subunit S</fullName>
        <ecNumber evidence="6">3.1.21.-</ecNumber>
    </submittedName>
</protein>
<dbReference type="EC" id="3.1.21.-" evidence="6"/>
<dbReference type="RefSeq" id="WP_341876529.1">
    <property type="nucleotide sequence ID" value="NZ_CP121687.1"/>
</dbReference>
<dbReference type="EMBL" id="CP121687">
    <property type="protein sequence ID" value="WZL69538.1"/>
    <property type="molecule type" value="Genomic_DNA"/>
</dbReference>
<gene>
    <name evidence="6" type="ORF">QBE51_12230</name>
</gene>
<keyword evidence="6" id="KW-0378">Hydrolase</keyword>
<evidence type="ECO:0000256" key="3">
    <source>
        <dbReference type="ARBA" id="ARBA00023125"/>
    </source>
</evidence>
<dbReference type="GO" id="GO:0004519">
    <property type="term" value="F:endonuclease activity"/>
    <property type="evidence" value="ECO:0007669"/>
    <property type="project" value="UniProtKB-KW"/>
</dbReference>
<dbReference type="Gene3D" id="3.90.220.20">
    <property type="entry name" value="DNA methylase specificity domains"/>
    <property type="match status" value="2"/>
</dbReference>
<dbReference type="CDD" id="cd17285">
    <property type="entry name" value="RMtype1_S_Csp16704I_TRD2-CR2_like"/>
    <property type="match status" value="1"/>
</dbReference>
<feature type="domain" description="Type I restriction modification DNA specificity" evidence="5">
    <location>
        <begin position="2"/>
        <end position="177"/>
    </location>
</feature>
<evidence type="ECO:0000256" key="1">
    <source>
        <dbReference type="ARBA" id="ARBA00010923"/>
    </source>
</evidence>
<reference evidence="6 7" key="1">
    <citation type="submission" date="2023-03" db="EMBL/GenBank/DDBJ databases">
        <title>Novel Species.</title>
        <authorList>
            <person name="Ma S."/>
        </authorList>
    </citation>
    <scope>NUCLEOTIDE SEQUENCE [LARGE SCALE GENOMIC DNA]</scope>
    <source>
        <strain evidence="6 7">LIND6LT2</strain>
    </source>
</reference>
<evidence type="ECO:0000259" key="5">
    <source>
        <dbReference type="Pfam" id="PF01420"/>
    </source>
</evidence>